<name>A0A059G2X5_9PROT</name>
<proteinExistence type="predicted"/>
<evidence type="ECO:0000313" key="2">
    <source>
        <dbReference type="Proteomes" id="UP000024942"/>
    </source>
</evidence>
<organism evidence="1 2">
    <name type="scientific">Hyphomonas oceanitis SCH89</name>
    <dbReference type="NCBI Taxonomy" id="1280953"/>
    <lineage>
        <taxon>Bacteria</taxon>
        <taxon>Pseudomonadati</taxon>
        <taxon>Pseudomonadota</taxon>
        <taxon>Alphaproteobacteria</taxon>
        <taxon>Hyphomonadales</taxon>
        <taxon>Hyphomonadaceae</taxon>
        <taxon>Hyphomonas</taxon>
    </lineage>
</organism>
<dbReference type="AlphaFoldDB" id="A0A059G2X5"/>
<dbReference type="PATRIC" id="fig|1280953.3.peg.3710"/>
<sequence>MGEQAFTATPDQLAILVDNASQTARGLVGLMPGDSSKELDGQMTAIREAVKRDERADIALSAVEAFKLVVTRFPPDTRIPLAISYLDYAGFRIQADLKSVPIRWEDADAAMAYAKEQWSVVESQVRNENLRMRFVNELAALDSALVERDALAASAAVIVELDSVDALESDFQSH</sequence>
<gene>
    <name evidence="1" type="ORF">HOC_18544</name>
</gene>
<protein>
    <submittedName>
        <fullName evidence="1">Uncharacterized protein</fullName>
    </submittedName>
</protein>
<keyword evidence="2" id="KW-1185">Reference proteome</keyword>
<comment type="caution">
    <text evidence="1">The sequence shown here is derived from an EMBL/GenBank/DDBJ whole genome shotgun (WGS) entry which is preliminary data.</text>
</comment>
<accession>A0A059G2X5</accession>
<reference evidence="1 2" key="1">
    <citation type="journal article" date="2014" name="Antonie Van Leeuwenhoek">
        <title>Hyphomonas beringensis sp. nov. and Hyphomonas chukchiensis sp. nov., isolated from surface seawater of the Bering Sea and Chukchi Sea.</title>
        <authorList>
            <person name="Li C."/>
            <person name="Lai Q."/>
            <person name="Li G."/>
            <person name="Dong C."/>
            <person name="Wang J."/>
            <person name="Liao Y."/>
            <person name="Shao Z."/>
        </authorList>
    </citation>
    <scope>NUCLEOTIDE SEQUENCE [LARGE SCALE GENOMIC DNA]</scope>
    <source>
        <strain evidence="1 2">SCH89</strain>
    </source>
</reference>
<dbReference type="Proteomes" id="UP000024942">
    <property type="component" value="Unassembled WGS sequence"/>
</dbReference>
<dbReference type="EMBL" id="ARYL01000047">
    <property type="protein sequence ID" value="KDA00828.1"/>
    <property type="molecule type" value="Genomic_DNA"/>
</dbReference>
<evidence type="ECO:0000313" key="1">
    <source>
        <dbReference type="EMBL" id="KDA00828.1"/>
    </source>
</evidence>